<accession>A0A5A8CVM9</accession>
<feature type="compositionally biased region" description="Low complexity" evidence="6">
    <location>
        <begin position="305"/>
        <end position="334"/>
    </location>
</feature>
<feature type="domain" description="Major facilitator superfamily (MFS) profile" evidence="8">
    <location>
        <begin position="56"/>
        <end position="579"/>
    </location>
</feature>
<organism evidence="9 10">
    <name type="scientific">Cafeteria roenbergensis</name>
    <name type="common">Marine flagellate</name>
    <dbReference type="NCBI Taxonomy" id="33653"/>
    <lineage>
        <taxon>Eukaryota</taxon>
        <taxon>Sar</taxon>
        <taxon>Stramenopiles</taxon>
        <taxon>Bigyra</taxon>
        <taxon>Opalozoa</taxon>
        <taxon>Bicosoecida</taxon>
        <taxon>Cafeteriaceae</taxon>
        <taxon>Cafeteria</taxon>
    </lineage>
</organism>
<evidence type="ECO:0000256" key="6">
    <source>
        <dbReference type="SAM" id="MobiDB-lite"/>
    </source>
</evidence>
<sequence length="601" mass="61238">MVAGHPDGAGASSGSVGAVAAAGVSSPGAQDAAASKLAKQARGNADGSRVPVFSLPMAVLCLINFNESVATNVIWPFLPFAIVSWGVAPADTGTFAGIFASCFFVSQLLTAGGWGMFADARGRKPTLILGLVGSAMAMSALGFAGSFPVAVACRALAGLTNGNIGVTKVMVHEMVSKRDQAQAMALLSFNWGMGSIVGPIAGGFLTATSLEQAAGFSVPFLDQFPYAMPCFFSALISALGIVVGACMLPESPEWLRQQSLGQAAQPSSCWATCGWPSKLLDALRCACVARRGYHHVPAEEPAEAAFPSAAAGTGATPSAAEASSGGAGSEASPPDELGDGISVRPERALQGCLARAASRLAPAPHSPLRDSVLLRCFGLYATLALAAILIDELLPVIGKMRREAGGLGMSEAEIAELLIIQGVSLVVFQLFIFHRLVARFGEGRVFKWGSVCALVALSTLPVSIWLGNSSGPAGRWVFVGGALALKTLGMGCCFSLTFVFINSAAKGRRLGAVNGISQSAASAVRVVGPALGGILLSVSLRSSVVWIHTGVVCALMGLAMGATVAIGASLPTSVTDANREPDDTPPSAPEAAELELASVHV</sequence>
<dbReference type="InterPro" id="IPR020846">
    <property type="entry name" value="MFS_dom"/>
</dbReference>
<dbReference type="EMBL" id="VLTN01000005">
    <property type="protein sequence ID" value="KAA0155901.1"/>
    <property type="molecule type" value="Genomic_DNA"/>
</dbReference>
<feature type="transmembrane region" description="Helical" evidence="7">
    <location>
        <begin position="226"/>
        <end position="248"/>
    </location>
</feature>
<dbReference type="Pfam" id="PF07690">
    <property type="entry name" value="MFS_1"/>
    <property type="match status" value="2"/>
</dbReference>
<evidence type="ECO:0000313" key="10">
    <source>
        <dbReference type="Proteomes" id="UP000323011"/>
    </source>
</evidence>
<keyword evidence="4 7" id="KW-1133">Transmembrane helix</keyword>
<feature type="transmembrane region" description="Helical" evidence="7">
    <location>
        <begin position="546"/>
        <end position="570"/>
    </location>
</feature>
<evidence type="ECO:0000256" key="7">
    <source>
        <dbReference type="SAM" id="Phobius"/>
    </source>
</evidence>
<reference evidence="9 10" key="1">
    <citation type="submission" date="2019-07" db="EMBL/GenBank/DDBJ databases">
        <title>Genomes of Cafeteria roenbergensis.</title>
        <authorList>
            <person name="Fischer M.G."/>
            <person name="Hackl T."/>
            <person name="Roman M."/>
        </authorList>
    </citation>
    <scope>NUCLEOTIDE SEQUENCE [LARGE SCALE GENOMIC DNA]</scope>
    <source>
        <strain evidence="9 10">BVI</strain>
    </source>
</reference>
<comment type="subcellular location">
    <subcellularLocation>
        <location evidence="1">Membrane</location>
        <topology evidence="1">Multi-pass membrane protein</topology>
    </subcellularLocation>
</comment>
<feature type="transmembrane region" description="Helical" evidence="7">
    <location>
        <begin position="414"/>
        <end position="433"/>
    </location>
</feature>
<evidence type="ECO:0000256" key="4">
    <source>
        <dbReference type="ARBA" id="ARBA00022989"/>
    </source>
</evidence>
<protein>
    <recommendedName>
        <fullName evidence="8">Major facilitator superfamily (MFS) profile domain-containing protein</fullName>
    </recommendedName>
</protein>
<dbReference type="GO" id="GO:0016020">
    <property type="term" value="C:membrane"/>
    <property type="evidence" value="ECO:0007669"/>
    <property type="project" value="UniProtKB-SubCell"/>
</dbReference>
<proteinExistence type="predicted"/>
<evidence type="ECO:0000256" key="5">
    <source>
        <dbReference type="ARBA" id="ARBA00023136"/>
    </source>
</evidence>
<feature type="transmembrane region" description="Helical" evidence="7">
    <location>
        <begin position="183"/>
        <end position="206"/>
    </location>
</feature>
<feature type="transmembrane region" description="Helical" evidence="7">
    <location>
        <begin position="445"/>
        <end position="466"/>
    </location>
</feature>
<evidence type="ECO:0000259" key="8">
    <source>
        <dbReference type="PROSITE" id="PS50850"/>
    </source>
</evidence>
<evidence type="ECO:0000256" key="3">
    <source>
        <dbReference type="ARBA" id="ARBA00022692"/>
    </source>
</evidence>
<name>A0A5A8CVM9_CAFRO</name>
<gene>
    <name evidence="9" type="ORF">FNF29_01320</name>
</gene>
<dbReference type="PANTHER" id="PTHR23504:SF15">
    <property type="entry name" value="MAJOR FACILITATOR SUPERFAMILY (MFS) PROFILE DOMAIN-CONTAINING PROTEIN"/>
    <property type="match status" value="1"/>
</dbReference>
<dbReference type="PANTHER" id="PTHR23504">
    <property type="entry name" value="MAJOR FACILITATOR SUPERFAMILY DOMAIN-CONTAINING PROTEIN 10"/>
    <property type="match status" value="1"/>
</dbReference>
<dbReference type="PRINTS" id="PR01035">
    <property type="entry name" value="TCRTETA"/>
</dbReference>
<keyword evidence="5 7" id="KW-0472">Membrane</keyword>
<keyword evidence="3 7" id="KW-0812">Transmembrane</keyword>
<dbReference type="InterPro" id="IPR001958">
    <property type="entry name" value="Tet-R_TetA/multi-R_MdtG-like"/>
</dbReference>
<evidence type="ECO:0000256" key="1">
    <source>
        <dbReference type="ARBA" id="ARBA00004141"/>
    </source>
</evidence>
<keyword evidence="2" id="KW-0813">Transport</keyword>
<evidence type="ECO:0000256" key="2">
    <source>
        <dbReference type="ARBA" id="ARBA00022448"/>
    </source>
</evidence>
<dbReference type="SUPFAM" id="SSF103473">
    <property type="entry name" value="MFS general substrate transporter"/>
    <property type="match status" value="1"/>
</dbReference>
<evidence type="ECO:0000313" key="9">
    <source>
        <dbReference type="EMBL" id="KAA0155901.1"/>
    </source>
</evidence>
<comment type="caution">
    <text evidence="9">The sequence shown here is derived from an EMBL/GenBank/DDBJ whole genome shotgun (WGS) entry which is preliminary data.</text>
</comment>
<dbReference type="OMA" id="AWWACGI"/>
<dbReference type="Gene3D" id="1.20.1250.20">
    <property type="entry name" value="MFS general substrate transporter like domains"/>
    <property type="match status" value="1"/>
</dbReference>
<feature type="transmembrane region" description="Helical" evidence="7">
    <location>
        <begin position="94"/>
        <end position="114"/>
    </location>
</feature>
<feature type="transmembrane region" description="Helical" evidence="7">
    <location>
        <begin position="69"/>
        <end position="88"/>
    </location>
</feature>
<feature type="transmembrane region" description="Helical" evidence="7">
    <location>
        <begin position="478"/>
        <end position="501"/>
    </location>
</feature>
<feature type="transmembrane region" description="Helical" evidence="7">
    <location>
        <begin position="126"/>
        <end position="143"/>
    </location>
</feature>
<keyword evidence="10" id="KW-1185">Reference proteome</keyword>
<dbReference type="PROSITE" id="PS50850">
    <property type="entry name" value="MFS"/>
    <property type="match status" value="1"/>
</dbReference>
<dbReference type="InterPro" id="IPR036259">
    <property type="entry name" value="MFS_trans_sf"/>
</dbReference>
<dbReference type="GO" id="GO:0022857">
    <property type="term" value="F:transmembrane transporter activity"/>
    <property type="evidence" value="ECO:0007669"/>
    <property type="project" value="InterPro"/>
</dbReference>
<dbReference type="InterPro" id="IPR011701">
    <property type="entry name" value="MFS"/>
</dbReference>
<feature type="region of interest" description="Disordered" evidence="6">
    <location>
        <begin position="305"/>
        <end position="340"/>
    </location>
</feature>
<dbReference type="Proteomes" id="UP000323011">
    <property type="component" value="Unassembled WGS sequence"/>
</dbReference>
<dbReference type="AlphaFoldDB" id="A0A5A8CVM9"/>
<feature type="transmembrane region" description="Helical" evidence="7">
    <location>
        <begin position="372"/>
        <end position="394"/>
    </location>
</feature>